<dbReference type="SUPFAM" id="SSF55469">
    <property type="entry name" value="FMN-dependent nitroreductase-like"/>
    <property type="match status" value="1"/>
</dbReference>
<dbReference type="InterPro" id="IPR000415">
    <property type="entry name" value="Nitroreductase-like"/>
</dbReference>
<dbReference type="PANTHER" id="PTHR43673:SF10">
    <property type="entry name" value="NADH DEHYDROGENASE_NAD(P)H NITROREDUCTASE XCC3605-RELATED"/>
    <property type="match status" value="1"/>
</dbReference>
<keyword evidence="2" id="KW-0560">Oxidoreductase</keyword>
<proteinExistence type="inferred from homology"/>
<evidence type="ECO:0000313" key="4">
    <source>
        <dbReference type="EMBL" id="SFI98340.1"/>
    </source>
</evidence>
<dbReference type="EMBL" id="FORX01000001">
    <property type="protein sequence ID" value="SFI98340.1"/>
    <property type="molecule type" value="Genomic_DNA"/>
</dbReference>
<keyword evidence="5" id="KW-1185">Reference proteome</keyword>
<comment type="similarity">
    <text evidence="1">Belongs to the nitroreductase family.</text>
</comment>
<evidence type="ECO:0000313" key="5">
    <source>
        <dbReference type="Proteomes" id="UP000198635"/>
    </source>
</evidence>
<gene>
    <name evidence="4" type="ORF">SAMN04488082_10123</name>
</gene>
<evidence type="ECO:0000259" key="3">
    <source>
        <dbReference type="Pfam" id="PF00881"/>
    </source>
</evidence>
<feature type="domain" description="Nitroreductase" evidence="3">
    <location>
        <begin position="26"/>
        <end position="67"/>
    </location>
</feature>
<name>A0A1I3MNH1_9BACT</name>
<dbReference type="STRING" id="52560.SAMN04488082_10123"/>
<dbReference type="InterPro" id="IPR029479">
    <property type="entry name" value="Nitroreductase"/>
</dbReference>
<sequence>MKYPSPYAPDFGTRDPLTGVAEDFPTRWSPRSFVRTAIPAEDLKVIFDAARWAPSAYNEQPWNILTSTDETFETFLGLLVEGNRKWAVNASLIGFMVARRNFTQSGKPNPTAVYDCGSAWMSLTLQARKLGLYTHGMSGIRKEAIYDAFGIDRNEFEVVAGFTIGVLDVRENLGKPYVDWESPSPRKPLDEIWKQGVW</sequence>
<organism evidence="4 5">
    <name type="scientific">Desulfomicrobium apsheronum</name>
    <dbReference type="NCBI Taxonomy" id="52560"/>
    <lineage>
        <taxon>Bacteria</taxon>
        <taxon>Pseudomonadati</taxon>
        <taxon>Thermodesulfobacteriota</taxon>
        <taxon>Desulfovibrionia</taxon>
        <taxon>Desulfovibrionales</taxon>
        <taxon>Desulfomicrobiaceae</taxon>
        <taxon>Desulfomicrobium</taxon>
    </lineage>
</organism>
<dbReference type="CDD" id="cd02138">
    <property type="entry name" value="TdsD-like"/>
    <property type="match status" value="1"/>
</dbReference>
<reference evidence="5" key="1">
    <citation type="submission" date="2016-10" db="EMBL/GenBank/DDBJ databases">
        <authorList>
            <person name="Varghese N."/>
            <person name="Submissions S."/>
        </authorList>
    </citation>
    <scope>NUCLEOTIDE SEQUENCE [LARGE SCALE GENOMIC DNA]</scope>
    <source>
        <strain evidence="5">DSM 5918</strain>
    </source>
</reference>
<dbReference type="GO" id="GO:0016491">
    <property type="term" value="F:oxidoreductase activity"/>
    <property type="evidence" value="ECO:0007669"/>
    <property type="project" value="UniProtKB-KW"/>
</dbReference>
<accession>A0A1I3MNH1</accession>
<evidence type="ECO:0000256" key="1">
    <source>
        <dbReference type="ARBA" id="ARBA00007118"/>
    </source>
</evidence>
<dbReference type="Pfam" id="PF00881">
    <property type="entry name" value="Nitroreductase"/>
    <property type="match status" value="1"/>
</dbReference>
<dbReference type="PANTHER" id="PTHR43673">
    <property type="entry name" value="NAD(P)H NITROREDUCTASE YDGI-RELATED"/>
    <property type="match status" value="1"/>
</dbReference>
<dbReference type="OrthoDB" id="9802510at2"/>
<dbReference type="Proteomes" id="UP000198635">
    <property type="component" value="Unassembled WGS sequence"/>
</dbReference>
<protein>
    <submittedName>
        <fullName evidence="4">Nitroreductase</fullName>
    </submittedName>
</protein>
<evidence type="ECO:0000256" key="2">
    <source>
        <dbReference type="ARBA" id="ARBA00023002"/>
    </source>
</evidence>
<dbReference type="RefSeq" id="WP_092372130.1">
    <property type="nucleotide sequence ID" value="NZ_FORX01000001.1"/>
</dbReference>
<dbReference type="AlphaFoldDB" id="A0A1I3MNH1"/>
<dbReference type="Gene3D" id="3.40.109.10">
    <property type="entry name" value="NADH Oxidase"/>
    <property type="match status" value="1"/>
</dbReference>